<organism evidence="13 14">
    <name type="scientific">Paenibacillus solisilvae</name>
    <dbReference type="NCBI Taxonomy" id="2486751"/>
    <lineage>
        <taxon>Bacteria</taxon>
        <taxon>Bacillati</taxon>
        <taxon>Bacillota</taxon>
        <taxon>Bacilli</taxon>
        <taxon>Bacillales</taxon>
        <taxon>Paenibacillaceae</taxon>
        <taxon>Paenibacillus</taxon>
    </lineage>
</organism>
<keyword evidence="5" id="KW-0808">Transferase</keyword>
<keyword evidence="8" id="KW-0784">Thiamine biosynthesis</keyword>
<reference evidence="14" key="1">
    <citation type="journal article" date="2019" name="Int. J. Syst. Evol. Microbiol.">
        <title>The Global Catalogue of Microorganisms (GCM) 10K type strain sequencing project: providing services to taxonomists for standard genome sequencing and annotation.</title>
        <authorList>
            <consortium name="The Broad Institute Genomics Platform"/>
            <consortium name="The Broad Institute Genome Sequencing Center for Infectious Disease"/>
            <person name="Wu L."/>
            <person name="Ma J."/>
        </authorList>
    </citation>
    <scope>NUCLEOTIDE SEQUENCE [LARGE SCALE GENOMIC DNA]</scope>
    <source>
        <strain evidence="14">CGMCC 1.3240</strain>
    </source>
</reference>
<dbReference type="InterPro" id="IPR015168">
    <property type="entry name" value="SsuA/THI5"/>
</dbReference>
<comment type="similarity">
    <text evidence="3">Belongs to the NMT1/THI5 family.</text>
</comment>
<evidence type="ECO:0000313" key="13">
    <source>
        <dbReference type="EMBL" id="MFC5653332.1"/>
    </source>
</evidence>
<evidence type="ECO:0000259" key="12">
    <source>
        <dbReference type="Pfam" id="PF09084"/>
    </source>
</evidence>
<comment type="catalytic activity">
    <reaction evidence="11">
        <text>N(6)-(pyridoxal phosphate)-L-lysyl-[4-amino-5-hydroxymethyl-2-methylpyrimidine phosphate synthase] + L-histidyl-[4-amino-5-hydroxymethyl-2-methylpyrimidine phosphate synthase] + 2 Fe(3+) + 4 H2O = L-lysyl-[4-amino-5-hydroxymethyl-2-methylpyrimidine phosphate synthase] + (2S)-2-amino-5-hydroxy-4-oxopentanoyl-[4-amino-5-hydroxymethyl-2-methylpyrimidine phosphate synthase] + 4-amino-2-methyl-5-(phosphooxymethyl)pyrimidine + 3-oxopropanoate + 2 Fe(2+) + 2 H(+)</text>
        <dbReference type="Rhea" id="RHEA:65756"/>
        <dbReference type="Rhea" id="RHEA-COMP:16892"/>
        <dbReference type="Rhea" id="RHEA-COMP:16893"/>
        <dbReference type="Rhea" id="RHEA-COMP:16894"/>
        <dbReference type="Rhea" id="RHEA-COMP:16895"/>
        <dbReference type="ChEBI" id="CHEBI:15377"/>
        <dbReference type="ChEBI" id="CHEBI:15378"/>
        <dbReference type="ChEBI" id="CHEBI:29033"/>
        <dbReference type="ChEBI" id="CHEBI:29034"/>
        <dbReference type="ChEBI" id="CHEBI:29969"/>
        <dbReference type="ChEBI" id="CHEBI:29979"/>
        <dbReference type="ChEBI" id="CHEBI:33190"/>
        <dbReference type="ChEBI" id="CHEBI:58354"/>
        <dbReference type="ChEBI" id="CHEBI:143915"/>
        <dbReference type="ChEBI" id="CHEBI:157692"/>
    </reaction>
    <physiologicalReaction direction="left-to-right" evidence="11">
        <dbReference type="Rhea" id="RHEA:65757"/>
    </physiologicalReaction>
</comment>
<sequence>MAKEKEKIGKCFKLQKNASSKTTFERVERSMKFKKNSVLLLVFMLMMSVVLAACGNGGSSTDSTGNAAADNTSSNTPQKLTKVSVQLKWVPQAQFAGVYVAKAKGFFADEGIDVDIHPGGPDVIIEQQVVNGSADIGITGVDSLLVNQEHGLPIVSIAQILQKSSQLLMTKTKSGIDTPEKMTGKRVGNQGGSQQFQLLSFLDKYGMSAKNVQLVKQGFTMDQFLNDQLDVAMGAIFNEYHVILENGYKPEDLKTYSFGDAGVGMLEDVLIAKKDWLADNRDLAVRTTRAILKGWQYAIANQPEAIDIVMNEIAKGSSTREHQETMLLEIAKLILPPGSQASSLGQIDPAAYQNTVNIAEKYGIVKNKVDLTKVYDKTIAEDAAKGL</sequence>
<keyword evidence="14" id="KW-1185">Reference proteome</keyword>
<dbReference type="InterPro" id="IPR027939">
    <property type="entry name" value="NMT1/THI5"/>
</dbReference>
<dbReference type="PANTHER" id="PTHR31528:SF1">
    <property type="entry name" value="4-AMINO-5-HYDROXYMETHYL-2-METHYLPYRIMIDINE PHOSPHATE SYNTHASE THI11-RELATED"/>
    <property type="match status" value="1"/>
</dbReference>
<evidence type="ECO:0000256" key="3">
    <source>
        <dbReference type="ARBA" id="ARBA00009406"/>
    </source>
</evidence>
<evidence type="ECO:0000256" key="10">
    <source>
        <dbReference type="ARBA" id="ARBA00033171"/>
    </source>
</evidence>
<evidence type="ECO:0000256" key="9">
    <source>
        <dbReference type="ARBA" id="ARBA00023004"/>
    </source>
</evidence>
<comment type="subunit">
    <text evidence="4">Homodimer.</text>
</comment>
<evidence type="ECO:0000256" key="7">
    <source>
        <dbReference type="ARBA" id="ARBA00022898"/>
    </source>
</evidence>
<comment type="caution">
    <text evidence="13">The sequence shown here is derived from an EMBL/GenBank/DDBJ whole genome shotgun (WGS) entry which is preliminary data.</text>
</comment>
<evidence type="ECO:0000313" key="14">
    <source>
        <dbReference type="Proteomes" id="UP001596047"/>
    </source>
</evidence>
<comment type="function">
    <text evidence="1">Responsible for the formation of the pyrimidine heterocycle in the thiamine biosynthesis pathway. Catalyzes the formation of hydroxymethylpyrimidine phosphate (HMP-P) from histidine and pyridoxal phosphate (PLP). The protein uses PLP and the active site histidine to form HMP-P, generating an inactive enzyme. The enzyme can only undergo a single turnover, which suggests it is a suicide enzyme.</text>
</comment>
<dbReference type="Pfam" id="PF09084">
    <property type="entry name" value="NMT1"/>
    <property type="match status" value="1"/>
</dbReference>
<gene>
    <name evidence="13" type="ORF">ACFPYJ_30300</name>
</gene>
<evidence type="ECO:0000256" key="6">
    <source>
        <dbReference type="ARBA" id="ARBA00022723"/>
    </source>
</evidence>
<keyword evidence="7" id="KW-0663">Pyridoxal phosphate</keyword>
<dbReference type="SUPFAM" id="SSF53850">
    <property type="entry name" value="Periplasmic binding protein-like II"/>
    <property type="match status" value="1"/>
</dbReference>
<protein>
    <recommendedName>
        <fullName evidence="10">Thiamine pyrimidine synthase</fullName>
    </recommendedName>
</protein>
<dbReference type="PANTHER" id="PTHR31528">
    <property type="entry name" value="4-AMINO-5-HYDROXYMETHYL-2-METHYLPYRIMIDINE PHOSPHATE SYNTHASE THI11-RELATED"/>
    <property type="match status" value="1"/>
</dbReference>
<dbReference type="Gene3D" id="3.40.190.10">
    <property type="entry name" value="Periplasmic binding protein-like II"/>
    <property type="match status" value="2"/>
</dbReference>
<evidence type="ECO:0000256" key="1">
    <source>
        <dbReference type="ARBA" id="ARBA00003469"/>
    </source>
</evidence>
<proteinExistence type="inferred from homology"/>
<keyword evidence="6" id="KW-0479">Metal-binding</keyword>
<evidence type="ECO:0000256" key="8">
    <source>
        <dbReference type="ARBA" id="ARBA00022977"/>
    </source>
</evidence>
<dbReference type="RefSeq" id="WP_379191984.1">
    <property type="nucleotide sequence ID" value="NZ_JBHSOW010000121.1"/>
</dbReference>
<evidence type="ECO:0000256" key="11">
    <source>
        <dbReference type="ARBA" id="ARBA00048179"/>
    </source>
</evidence>
<name>A0ABW0W5G3_9BACL</name>
<dbReference type="Proteomes" id="UP001596047">
    <property type="component" value="Unassembled WGS sequence"/>
</dbReference>
<evidence type="ECO:0000256" key="5">
    <source>
        <dbReference type="ARBA" id="ARBA00022679"/>
    </source>
</evidence>
<comment type="pathway">
    <text evidence="2">Cofactor biosynthesis; thiamine diphosphate biosynthesis.</text>
</comment>
<dbReference type="EMBL" id="JBHSOW010000121">
    <property type="protein sequence ID" value="MFC5653332.1"/>
    <property type="molecule type" value="Genomic_DNA"/>
</dbReference>
<keyword evidence="9" id="KW-0408">Iron</keyword>
<feature type="domain" description="SsuA/THI5-like" evidence="12">
    <location>
        <begin position="93"/>
        <end position="305"/>
    </location>
</feature>
<evidence type="ECO:0000256" key="2">
    <source>
        <dbReference type="ARBA" id="ARBA00004948"/>
    </source>
</evidence>
<evidence type="ECO:0000256" key="4">
    <source>
        <dbReference type="ARBA" id="ARBA00011738"/>
    </source>
</evidence>
<accession>A0ABW0W5G3</accession>